<name>A0A2T0HWN8_PSEFL</name>
<dbReference type="PANTHER" id="PTHR34580:SF3">
    <property type="entry name" value="PROTEIN PAFB"/>
    <property type="match status" value="1"/>
</dbReference>
<protein>
    <submittedName>
        <fullName evidence="4">WYL domain-containing protein</fullName>
    </submittedName>
</protein>
<dbReference type="EMBL" id="PVUH01000018">
    <property type="protein sequence ID" value="PRW87373.1"/>
    <property type="molecule type" value="Genomic_DNA"/>
</dbReference>
<reference evidence="4 5" key="1">
    <citation type="submission" date="2018-03" db="EMBL/GenBank/DDBJ databases">
        <title>Blue discolouration in mozzarella cheese caused by Pseudomonas fluorescens.</title>
        <authorList>
            <person name="Chiesa F."/>
            <person name="Dalmasso A."/>
            <person name="Lomonaco S."/>
        </authorList>
    </citation>
    <scope>NUCLEOTIDE SEQUENCE [LARGE SCALE GENOMIC DNA]</scope>
    <source>
        <strain evidence="4 5">11293</strain>
    </source>
</reference>
<dbReference type="Pfam" id="PF26109">
    <property type="entry name" value="WHD_BrxR"/>
    <property type="match status" value="1"/>
</dbReference>
<organism evidence="4 5">
    <name type="scientific">Pseudomonas fluorescens</name>
    <dbReference type="NCBI Taxonomy" id="294"/>
    <lineage>
        <taxon>Bacteria</taxon>
        <taxon>Pseudomonadati</taxon>
        <taxon>Pseudomonadota</taxon>
        <taxon>Gammaproteobacteria</taxon>
        <taxon>Pseudomonadales</taxon>
        <taxon>Pseudomonadaceae</taxon>
        <taxon>Pseudomonas</taxon>
    </lineage>
</organism>
<dbReference type="Pfam" id="PF13280">
    <property type="entry name" value="WYL"/>
    <property type="match status" value="1"/>
</dbReference>
<dbReference type="Pfam" id="PF26107">
    <property type="entry name" value="BrxR_CTD"/>
    <property type="match status" value="1"/>
</dbReference>
<dbReference type="PANTHER" id="PTHR34580">
    <property type="match status" value="1"/>
</dbReference>
<dbReference type="InterPro" id="IPR026881">
    <property type="entry name" value="WYL_dom"/>
</dbReference>
<evidence type="ECO:0000259" key="1">
    <source>
        <dbReference type="Pfam" id="PF13280"/>
    </source>
</evidence>
<feature type="domain" description="WYL" evidence="1">
    <location>
        <begin position="119"/>
        <end position="183"/>
    </location>
</feature>
<evidence type="ECO:0000313" key="5">
    <source>
        <dbReference type="Proteomes" id="UP000239731"/>
    </source>
</evidence>
<dbReference type="InterPro" id="IPR059020">
    <property type="entry name" value="CapW_CTD"/>
</dbReference>
<dbReference type="AlphaFoldDB" id="A0A2T0HWN8"/>
<dbReference type="Proteomes" id="UP000239731">
    <property type="component" value="Unassembled WGS sequence"/>
</dbReference>
<evidence type="ECO:0000259" key="3">
    <source>
        <dbReference type="Pfam" id="PF26109"/>
    </source>
</evidence>
<comment type="caution">
    <text evidence="4">The sequence shown here is derived from an EMBL/GenBank/DDBJ whole genome shotgun (WGS) entry which is preliminary data.</text>
</comment>
<feature type="domain" description="DNA-binding transcriptional repressor CapW C-terminal dimerisation" evidence="2">
    <location>
        <begin position="206"/>
        <end position="272"/>
    </location>
</feature>
<dbReference type="InterPro" id="IPR059019">
    <property type="entry name" value="WHD_CapW"/>
</dbReference>
<gene>
    <name evidence="4" type="ORF">C7A10_23695</name>
</gene>
<dbReference type="InterPro" id="IPR016634">
    <property type="entry name" value="CapW-like"/>
</dbReference>
<dbReference type="PIRSF" id="PIRSF015558">
    <property type="entry name" value="Txn_reg_DeoR_prd"/>
    <property type="match status" value="1"/>
</dbReference>
<dbReference type="PROSITE" id="PS52050">
    <property type="entry name" value="WYL"/>
    <property type="match status" value="1"/>
</dbReference>
<feature type="domain" description="DNA-binding transcriptional repressor CapW winged helix-turn-helix" evidence="3">
    <location>
        <begin position="8"/>
        <end position="88"/>
    </location>
</feature>
<accession>A0A2T0HWN8</accession>
<evidence type="ECO:0000313" key="4">
    <source>
        <dbReference type="EMBL" id="PRW87373.1"/>
    </source>
</evidence>
<proteinExistence type="predicted"/>
<dbReference type="RefSeq" id="WP_106118413.1">
    <property type="nucleotide sequence ID" value="NZ_PVUH01000018.1"/>
</dbReference>
<sequence length="289" mass="32768">MPLPKHEALLRLRAIELISYWEGRLITTQLMAWFGISRQQASSDINRYNSEFNPDSLIHSPAVKGYVPTAGFQPVLSAGHINEYMALIGERSDQPVSEILEAHPSVTTVQLPDRAARPEVVRELIRACRNAGSLKVLYASMSNPQIHERVISPHTLVYTGFRWHVRAWCHKRLDFRDFLLSRICRTPKSCDAHAPSSSTDSGWHDQVNLTLIPNELLSDAQKSLVERDFGMPEGRLQLTVRTALAHYTLQRYQAAITSEEAERVREHPLQLLPADRAKLNPFLFSNDGE</sequence>
<dbReference type="InterPro" id="IPR051534">
    <property type="entry name" value="CBASS_pafABC_assoc_protein"/>
</dbReference>
<evidence type="ECO:0000259" key="2">
    <source>
        <dbReference type="Pfam" id="PF26107"/>
    </source>
</evidence>